<proteinExistence type="inferred from homology"/>
<gene>
    <name evidence="6" type="ORF">SmJEL517_g02401</name>
</gene>
<evidence type="ECO:0000313" key="6">
    <source>
        <dbReference type="EMBL" id="TPX35041.1"/>
    </source>
</evidence>
<dbReference type="InterPro" id="IPR007317">
    <property type="entry name" value="GET4"/>
</dbReference>
<sequence length="328" mass="36452">MSRGGTEKVLAKLQKSVEDGNYYEAHQMYLSVTQRYLKQNAPNDAVALLHSGAKNLLVKGQVGSASELASRMLEIFQSEEMEVTDATRGKIIDLAQEFPAEDPLFKEFTRSSLAWSSKVGGVATGDPQLRHVFGTKYYSANEYYDAETNFAYGTFDSARLMGVMMWEWSQESVYSDLGYFILRAVLEYLALKKVGHASIALEAFLKAWKTSKPTETTVTIPLKTPSEADVEVTIFKSPMANFGQFILLVVSRNAADQFMSLRSQYRAVWEVDSYLVQLVDIVANVYFGLGPKKQTNPMEEMMKSLFAGPSSSSSKPKAKPAVKAAELD</sequence>
<dbReference type="OrthoDB" id="10252405at2759"/>
<dbReference type="GeneID" id="42003626"/>
<dbReference type="GO" id="GO:0045048">
    <property type="term" value="P:protein insertion into ER membrane"/>
    <property type="evidence" value="ECO:0007669"/>
    <property type="project" value="InterPro"/>
</dbReference>
<protein>
    <recommendedName>
        <fullName evidence="8">Golgi to ER traffic protein 4</fullName>
    </recommendedName>
</protein>
<evidence type="ECO:0008006" key="8">
    <source>
        <dbReference type="Google" id="ProtNLM"/>
    </source>
</evidence>
<organism evidence="6 7">
    <name type="scientific">Synchytrium microbalum</name>
    <dbReference type="NCBI Taxonomy" id="1806994"/>
    <lineage>
        <taxon>Eukaryota</taxon>
        <taxon>Fungi</taxon>
        <taxon>Fungi incertae sedis</taxon>
        <taxon>Chytridiomycota</taxon>
        <taxon>Chytridiomycota incertae sedis</taxon>
        <taxon>Chytridiomycetes</taxon>
        <taxon>Synchytriales</taxon>
        <taxon>Synchytriaceae</taxon>
        <taxon>Synchytrium</taxon>
    </lineage>
</organism>
<evidence type="ECO:0000256" key="5">
    <source>
        <dbReference type="SAM" id="MobiDB-lite"/>
    </source>
</evidence>
<name>A0A507C6A8_9FUNG</name>
<dbReference type="AlphaFoldDB" id="A0A507C6A8"/>
<dbReference type="Pfam" id="PF04190">
    <property type="entry name" value="GET4"/>
    <property type="match status" value="1"/>
</dbReference>
<dbReference type="PANTHER" id="PTHR12875">
    <property type="entry name" value="GOLGI TO ER TRAFFIC PROTEIN 4 HOMOLOG"/>
    <property type="match status" value="1"/>
</dbReference>
<evidence type="ECO:0000256" key="2">
    <source>
        <dbReference type="ARBA" id="ARBA00005351"/>
    </source>
</evidence>
<dbReference type="FunFam" id="1.25.40.10:FF:000060">
    <property type="entry name" value="Golgi to ER traffic protein 4 homolog"/>
    <property type="match status" value="1"/>
</dbReference>
<comment type="caution">
    <text evidence="6">The sequence shown here is derived from an EMBL/GenBank/DDBJ whole genome shotgun (WGS) entry which is preliminary data.</text>
</comment>
<dbReference type="EMBL" id="QEAO01000010">
    <property type="protein sequence ID" value="TPX35041.1"/>
    <property type="molecule type" value="Genomic_DNA"/>
</dbReference>
<dbReference type="InterPro" id="IPR011990">
    <property type="entry name" value="TPR-like_helical_dom_sf"/>
</dbReference>
<evidence type="ECO:0000256" key="3">
    <source>
        <dbReference type="ARBA" id="ARBA00022448"/>
    </source>
</evidence>
<comment type="similarity">
    <text evidence="2">Belongs to the GET4 family.</text>
</comment>
<dbReference type="PANTHER" id="PTHR12875:SF0">
    <property type="entry name" value="GOLGI TO ER TRAFFIC PROTEIN 4 HOMOLOG"/>
    <property type="match status" value="1"/>
</dbReference>
<dbReference type="RefSeq" id="XP_031025626.1">
    <property type="nucleotide sequence ID" value="XM_031168329.1"/>
</dbReference>
<accession>A0A507C6A8</accession>
<comment type="subcellular location">
    <subcellularLocation>
        <location evidence="1">Cytoplasm</location>
        <location evidence="1">Cytosol</location>
    </subcellularLocation>
</comment>
<dbReference type="STRING" id="1806994.A0A507C6A8"/>
<evidence type="ECO:0000256" key="4">
    <source>
        <dbReference type="ARBA" id="ARBA00022490"/>
    </source>
</evidence>
<dbReference type="GO" id="GO:0005829">
    <property type="term" value="C:cytosol"/>
    <property type="evidence" value="ECO:0007669"/>
    <property type="project" value="UniProtKB-SubCell"/>
</dbReference>
<dbReference type="Proteomes" id="UP000319731">
    <property type="component" value="Unassembled WGS sequence"/>
</dbReference>
<evidence type="ECO:0000256" key="1">
    <source>
        <dbReference type="ARBA" id="ARBA00004514"/>
    </source>
</evidence>
<keyword evidence="3" id="KW-0813">Transport</keyword>
<feature type="region of interest" description="Disordered" evidence="5">
    <location>
        <begin position="304"/>
        <end position="328"/>
    </location>
</feature>
<keyword evidence="7" id="KW-1185">Reference proteome</keyword>
<keyword evidence="4" id="KW-0963">Cytoplasm</keyword>
<dbReference type="Gene3D" id="1.25.40.10">
    <property type="entry name" value="Tetratricopeptide repeat domain"/>
    <property type="match status" value="1"/>
</dbReference>
<evidence type="ECO:0000313" key="7">
    <source>
        <dbReference type="Proteomes" id="UP000319731"/>
    </source>
</evidence>
<reference evidence="6 7" key="1">
    <citation type="journal article" date="2019" name="Sci. Rep.">
        <title>Comparative genomics of chytrid fungi reveal insights into the obligate biotrophic and pathogenic lifestyle of Synchytrium endobioticum.</title>
        <authorList>
            <person name="van de Vossenberg B.T.L.H."/>
            <person name="Warris S."/>
            <person name="Nguyen H.D.T."/>
            <person name="van Gent-Pelzer M.P.E."/>
            <person name="Joly D.L."/>
            <person name="van de Geest H.C."/>
            <person name="Bonants P.J.M."/>
            <person name="Smith D.S."/>
            <person name="Levesque C.A."/>
            <person name="van der Lee T.A.J."/>
        </authorList>
    </citation>
    <scope>NUCLEOTIDE SEQUENCE [LARGE SCALE GENOMIC DNA]</scope>
    <source>
        <strain evidence="6 7">JEL517</strain>
    </source>
</reference>